<gene>
    <name evidence="1" type="ORF">IIFEDBNN_00038</name>
</gene>
<dbReference type="InterPro" id="IPR009057">
    <property type="entry name" value="Homeodomain-like_sf"/>
</dbReference>
<accession>A0A7G9Z1X0</accession>
<sequence>MIQMLSPEIGEIVEKRHEMILAHEKFGVKIKDIIEEYDISVGAYYHWSNRYARDGILGLINKKAGAGVPYNKTPEDIETKIVQTASDNKELDANDIWDIVTELYGFDKTVRTIERILQRHQINRHRGRRSKKTTEKKRIIIQVQKQGLKE</sequence>
<evidence type="ECO:0000313" key="1">
    <source>
        <dbReference type="EMBL" id="QNO54254.1"/>
    </source>
</evidence>
<name>A0A7G9Z1X0_9EURY</name>
<proteinExistence type="predicted"/>
<dbReference type="EMBL" id="MT631573">
    <property type="protein sequence ID" value="QNO54254.1"/>
    <property type="molecule type" value="Genomic_DNA"/>
</dbReference>
<dbReference type="SUPFAM" id="SSF46689">
    <property type="entry name" value="Homeodomain-like"/>
    <property type="match status" value="1"/>
</dbReference>
<organism evidence="1">
    <name type="scientific">Candidatus Methanophaga sp. ANME-1 ERB7</name>
    <dbReference type="NCBI Taxonomy" id="2759913"/>
    <lineage>
        <taxon>Archaea</taxon>
        <taxon>Methanobacteriati</taxon>
        <taxon>Methanobacteriota</taxon>
        <taxon>Stenosarchaea group</taxon>
        <taxon>Methanomicrobia</taxon>
        <taxon>Candidatus Methanophagales</taxon>
        <taxon>Candidatus Methanophagaceae</taxon>
        <taxon>Candidatus Methanophaga</taxon>
    </lineage>
</organism>
<evidence type="ECO:0008006" key="2">
    <source>
        <dbReference type="Google" id="ProtNLM"/>
    </source>
</evidence>
<dbReference type="AlphaFoldDB" id="A0A7G9Z1X0"/>
<dbReference type="Pfam" id="PF13384">
    <property type="entry name" value="HTH_23"/>
    <property type="match status" value="1"/>
</dbReference>
<reference evidence="1" key="1">
    <citation type="submission" date="2020-06" db="EMBL/GenBank/DDBJ databases">
        <title>Unique genomic features of the anaerobic methanotrophic archaea.</title>
        <authorList>
            <person name="Chadwick G.L."/>
            <person name="Skennerton C.T."/>
            <person name="Laso-Perez R."/>
            <person name="Leu A.O."/>
            <person name="Speth D.R."/>
            <person name="Yu H."/>
            <person name="Morgan-Lang C."/>
            <person name="Hatzenpichler R."/>
            <person name="Goudeau D."/>
            <person name="Malmstrom R."/>
            <person name="Brazelton W.J."/>
            <person name="Woyke T."/>
            <person name="Hallam S.J."/>
            <person name="Tyson G.W."/>
            <person name="Wegener G."/>
            <person name="Boetius A."/>
            <person name="Orphan V."/>
        </authorList>
    </citation>
    <scope>NUCLEOTIDE SEQUENCE</scope>
</reference>
<protein>
    <recommendedName>
        <fullName evidence="2">Winged helix-turn helix domain-containing protein</fullName>
    </recommendedName>
</protein>